<name>A0A0F9GPX2_9ZZZZ</name>
<evidence type="ECO:0000256" key="6">
    <source>
        <dbReference type="ARBA" id="ARBA00047838"/>
    </source>
</evidence>
<dbReference type="Pfam" id="PF00977">
    <property type="entry name" value="His_biosynth"/>
    <property type="match status" value="1"/>
</dbReference>
<keyword evidence="5" id="KW-0456">Lyase</keyword>
<gene>
    <name evidence="7" type="ORF">LCGC14_2157580</name>
</gene>
<sequence length="179" mass="18714">MFIPYTIGGGIRALEDIRALLQAGAEKIAINSAAVRNKPLITEGAEAFGNQAIVIAVDAKRTGESWEVYIDAGTRPTGIDAVEWVAEVEQLGAGEILLTSIDADGHKAGYDCELTARVADAVSIPVIASGGAGGPADICRVLTEGKADAALAASIFHYEENSIAEVKDYLRAHGVHVRT</sequence>
<dbReference type="UniPathway" id="UPA00031">
    <property type="reaction ID" value="UER00010"/>
</dbReference>
<dbReference type="GO" id="GO:0000105">
    <property type="term" value="P:L-histidine biosynthetic process"/>
    <property type="evidence" value="ECO:0007669"/>
    <property type="project" value="UniProtKB-UniPathway"/>
</dbReference>
<evidence type="ECO:0000256" key="1">
    <source>
        <dbReference type="ARBA" id="ARBA00005091"/>
    </source>
</evidence>
<comment type="catalytic activity">
    <reaction evidence="6">
        <text>5-[(5-phospho-1-deoxy-D-ribulos-1-ylimino)methylamino]-1-(5-phospho-beta-D-ribosyl)imidazole-4-carboxamide + L-glutamine = D-erythro-1-(imidazol-4-yl)glycerol 3-phosphate + 5-amino-1-(5-phospho-beta-D-ribosyl)imidazole-4-carboxamide + L-glutamate + H(+)</text>
        <dbReference type="Rhea" id="RHEA:24793"/>
        <dbReference type="ChEBI" id="CHEBI:15378"/>
        <dbReference type="ChEBI" id="CHEBI:29985"/>
        <dbReference type="ChEBI" id="CHEBI:58278"/>
        <dbReference type="ChEBI" id="CHEBI:58359"/>
        <dbReference type="ChEBI" id="CHEBI:58475"/>
        <dbReference type="ChEBI" id="CHEBI:58525"/>
        <dbReference type="EC" id="4.3.2.10"/>
    </reaction>
</comment>
<dbReference type="GO" id="GO:0000107">
    <property type="term" value="F:imidazoleglycerol-phosphate synthase activity"/>
    <property type="evidence" value="ECO:0007669"/>
    <property type="project" value="InterPro"/>
</dbReference>
<dbReference type="PANTHER" id="PTHR21235">
    <property type="entry name" value="IMIDAZOLE GLYCEROL PHOSPHATE SYNTHASE SUBUNIT HISF/H IGP SYNTHASE SUBUNIT HISF/H"/>
    <property type="match status" value="1"/>
</dbReference>
<dbReference type="EC" id="4.3.2.10" evidence="2"/>
<comment type="caution">
    <text evidence="7">The sequence shown here is derived from an EMBL/GenBank/DDBJ whole genome shotgun (WGS) entry which is preliminary data.</text>
</comment>
<dbReference type="EMBL" id="LAZR01027618">
    <property type="protein sequence ID" value="KKL65177.1"/>
    <property type="molecule type" value="Genomic_DNA"/>
</dbReference>
<dbReference type="InterPro" id="IPR011060">
    <property type="entry name" value="RibuloseP-bd_barrel"/>
</dbReference>
<evidence type="ECO:0000256" key="3">
    <source>
        <dbReference type="ARBA" id="ARBA00022605"/>
    </source>
</evidence>
<protein>
    <recommendedName>
        <fullName evidence="2">imidazole glycerol-phosphate synthase</fullName>
        <ecNumber evidence="2">4.3.2.10</ecNumber>
    </recommendedName>
</protein>
<dbReference type="CDD" id="cd04731">
    <property type="entry name" value="HisF"/>
    <property type="match status" value="1"/>
</dbReference>
<dbReference type="InterPro" id="IPR013785">
    <property type="entry name" value="Aldolase_TIM"/>
</dbReference>
<evidence type="ECO:0000256" key="5">
    <source>
        <dbReference type="ARBA" id="ARBA00023239"/>
    </source>
</evidence>
<dbReference type="InterPro" id="IPR006062">
    <property type="entry name" value="His_biosynth"/>
</dbReference>
<evidence type="ECO:0000256" key="4">
    <source>
        <dbReference type="ARBA" id="ARBA00023102"/>
    </source>
</evidence>
<dbReference type="GO" id="GO:0016829">
    <property type="term" value="F:lyase activity"/>
    <property type="evidence" value="ECO:0007669"/>
    <property type="project" value="UniProtKB-KW"/>
</dbReference>
<dbReference type="PANTHER" id="PTHR21235:SF2">
    <property type="entry name" value="IMIDAZOLE GLYCEROL PHOSPHATE SYNTHASE HISHF"/>
    <property type="match status" value="1"/>
</dbReference>
<proteinExistence type="predicted"/>
<dbReference type="AlphaFoldDB" id="A0A0F9GPX2"/>
<organism evidence="7">
    <name type="scientific">marine sediment metagenome</name>
    <dbReference type="NCBI Taxonomy" id="412755"/>
    <lineage>
        <taxon>unclassified sequences</taxon>
        <taxon>metagenomes</taxon>
        <taxon>ecological metagenomes</taxon>
    </lineage>
</organism>
<comment type="pathway">
    <text evidence="1">Amino-acid biosynthesis; L-histidine biosynthesis; L-histidine from 5-phospho-alpha-D-ribose 1-diphosphate: step 5/9.</text>
</comment>
<evidence type="ECO:0000256" key="2">
    <source>
        <dbReference type="ARBA" id="ARBA00012809"/>
    </source>
</evidence>
<keyword evidence="4" id="KW-0368">Histidine biosynthesis</keyword>
<dbReference type="SUPFAM" id="SSF51366">
    <property type="entry name" value="Ribulose-phoshate binding barrel"/>
    <property type="match status" value="1"/>
</dbReference>
<keyword evidence="3" id="KW-0028">Amino-acid biosynthesis</keyword>
<reference evidence="7" key="1">
    <citation type="journal article" date="2015" name="Nature">
        <title>Complex archaea that bridge the gap between prokaryotes and eukaryotes.</title>
        <authorList>
            <person name="Spang A."/>
            <person name="Saw J.H."/>
            <person name="Jorgensen S.L."/>
            <person name="Zaremba-Niedzwiedzka K."/>
            <person name="Martijn J."/>
            <person name="Lind A.E."/>
            <person name="van Eijk R."/>
            <person name="Schleper C."/>
            <person name="Guy L."/>
            <person name="Ettema T.J."/>
        </authorList>
    </citation>
    <scope>NUCLEOTIDE SEQUENCE</scope>
</reference>
<accession>A0A0F9GPX2</accession>
<dbReference type="InterPro" id="IPR004651">
    <property type="entry name" value="HisF"/>
</dbReference>
<dbReference type="InterPro" id="IPR050064">
    <property type="entry name" value="IGPS_HisA/HisF"/>
</dbReference>
<evidence type="ECO:0000313" key="7">
    <source>
        <dbReference type="EMBL" id="KKL65177.1"/>
    </source>
</evidence>
<dbReference type="Gene3D" id="3.20.20.70">
    <property type="entry name" value="Aldolase class I"/>
    <property type="match status" value="1"/>
</dbReference>